<dbReference type="EMBL" id="SFCI01002778">
    <property type="protein sequence ID" value="TFY73520.1"/>
    <property type="molecule type" value="Genomic_DNA"/>
</dbReference>
<dbReference type="STRING" id="135208.A0A4Y9ZH70"/>
<feature type="transmembrane region" description="Helical" evidence="1">
    <location>
        <begin position="12"/>
        <end position="31"/>
    </location>
</feature>
<comment type="caution">
    <text evidence="2">The sequence shown here is derived from an EMBL/GenBank/DDBJ whole genome shotgun (WGS) entry which is preliminary data.</text>
</comment>
<feature type="transmembrane region" description="Helical" evidence="1">
    <location>
        <begin position="185"/>
        <end position="205"/>
    </location>
</feature>
<organism evidence="2 3">
    <name type="scientific">Hericium alpestre</name>
    <dbReference type="NCBI Taxonomy" id="135208"/>
    <lineage>
        <taxon>Eukaryota</taxon>
        <taxon>Fungi</taxon>
        <taxon>Dikarya</taxon>
        <taxon>Basidiomycota</taxon>
        <taxon>Agaricomycotina</taxon>
        <taxon>Agaricomycetes</taxon>
        <taxon>Russulales</taxon>
        <taxon>Hericiaceae</taxon>
        <taxon>Hericium</taxon>
    </lineage>
</organism>
<accession>A0A4Y9ZH70</accession>
<feature type="transmembrane region" description="Helical" evidence="1">
    <location>
        <begin position="81"/>
        <end position="102"/>
    </location>
</feature>
<evidence type="ECO:0008006" key="4">
    <source>
        <dbReference type="Google" id="ProtNLM"/>
    </source>
</evidence>
<name>A0A4Y9ZH70_9AGAM</name>
<protein>
    <recommendedName>
        <fullName evidence="4">Tetraspanin</fullName>
    </recommendedName>
</protein>
<feature type="transmembrane region" description="Helical" evidence="1">
    <location>
        <begin position="51"/>
        <end position="69"/>
    </location>
</feature>
<dbReference type="OrthoDB" id="2279611at2759"/>
<gene>
    <name evidence="2" type="ORF">EWM64_g10492</name>
</gene>
<evidence type="ECO:0000313" key="3">
    <source>
        <dbReference type="Proteomes" id="UP000298061"/>
    </source>
</evidence>
<evidence type="ECO:0000256" key="1">
    <source>
        <dbReference type="SAM" id="Phobius"/>
    </source>
</evidence>
<reference evidence="2 3" key="1">
    <citation type="submission" date="2019-02" db="EMBL/GenBank/DDBJ databases">
        <title>Genome sequencing of the rare red list fungi Hericium alpestre (H. flagellum).</title>
        <authorList>
            <person name="Buettner E."/>
            <person name="Kellner H."/>
        </authorList>
    </citation>
    <scope>NUCLEOTIDE SEQUENCE [LARGE SCALE GENOMIC DNA]</scope>
    <source>
        <strain evidence="2 3">DSM 108284</strain>
    </source>
</reference>
<keyword evidence="3" id="KW-1185">Reference proteome</keyword>
<proteinExistence type="predicted"/>
<dbReference type="Proteomes" id="UP000298061">
    <property type="component" value="Unassembled WGS sequence"/>
</dbReference>
<keyword evidence="1" id="KW-0472">Membrane</keyword>
<keyword evidence="1" id="KW-1133">Transmembrane helix</keyword>
<dbReference type="AlphaFoldDB" id="A0A4Y9ZH70"/>
<evidence type="ECO:0000313" key="2">
    <source>
        <dbReference type="EMBL" id="TFY73520.1"/>
    </source>
</evidence>
<keyword evidence="1" id="KW-0812">Transmembrane</keyword>
<sequence length="225" mass="25033">MPSKYLTGAYTFFTFLLLVAGVISIVFSFVWRKADLMINLVFSNADLTGGLVLGILLLLTVLLSVGAIIQRNHVTMGLVLLNWMLILDAIAILIIGTSVWWFTLQERSEFHTVFSQLADTRKIEIQDMYSCCGYFNATDLLTVGGKFCTSQDFANSLNATVTSNFCVTPITKFADTSLNEVFTSVYGFIAVVICLFLSSLCVIKVRQEVERFKRIDAKRGGRGFV</sequence>